<dbReference type="Proteomes" id="UP000199424">
    <property type="component" value="Unassembled WGS sequence"/>
</dbReference>
<dbReference type="InterPro" id="IPR010890">
    <property type="entry name" value="PriC"/>
</dbReference>
<gene>
    <name evidence="1" type="ORF">SAMN04488070_0833</name>
</gene>
<dbReference type="EMBL" id="FOYU01000001">
    <property type="protein sequence ID" value="SFR42502.1"/>
    <property type="molecule type" value="Genomic_DNA"/>
</dbReference>
<reference evidence="2" key="1">
    <citation type="submission" date="2016-10" db="EMBL/GenBank/DDBJ databases">
        <authorList>
            <person name="Varghese N."/>
            <person name="Submissions S."/>
        </authorList>
    </citation>
    <scope>NUCLEOTIDE SEQUENCE [LARGE SCALE GENOMIC DNA]</scope>
    <source>
        <strain evidence="2">CGMCC 1.7285</strain>
    </source>
</reference>
<dbReference type="Pfam" id="PF07445">
    <property type="entry name" value="PriC"/>
    <property type="match status" value="1"/>
</dbReference>
<name>A0A1I6GJX6_9GAMM</name>
<keyword evidence="2" id="KW-1185">Reference proteome</keyword>
<proteinExistence type="predicted"/>
<accession>A0A1I6GJX6</accession>
<sequence>MSNQSIFNHQLQTRLEHEINALEQRIKQLNISEENFSDWFDAQLFNAEASQPLDYVHELRQTLVSLTKATTTSRSQWLSERLAHQLGALHQALRWFEHHR</sequence>
<organism evidence="1 2">
    <name type="scientific">Pseudidiomarina maritima</name>
    <dbReference type="NCBI Taxonomy" id="519453"/>
    <lineage>
        <taxon>Bacteria</taxon>
        <taxon>Pseudomonadati</taxon>
        <taxon>Pseudomonadota</taxon>
        <taxon>Gammaproteobacteria</taxon>
        <taxon>Alteromonadales</taxon>
        <taxon>Idiomarinaceae</taxon>
        <taxon>Pseudidiomarina</taxon>
    </lineage>
</organism>
<evidence type="ECO:0000313" key="1">
    <source>
        <dbReference type="EMBL" id="SFR42502.1"/>
    </source>
</evidence>
<dbReference type="Gene3D" id="1.20.1270.340">
    <property type="match status" value="1"/>
</dbReference>
<dbReference type="RefSeq" id="WP_092855562.1">
    <property type="nucleotide sequence ID" value="NZ_FOYU01000001.1"/>
</dbReference>
<dbReference type="AlphaFoldDB" id="A0A1I6GJX6"/>
<dbReference type="InterPro" id="IPR038338">
    <property type="entry name" value="PriC_sf"/>
</dbReference>
<evidence type="ECO:0000313" key="2">
    <source>
        <dbReference type="Proteomes" id="UP000199424"/>
    </source>
</evidence>
<protein>
    <submittedName>
        <fullName evidence="1">Primosomal replication protein priC</fullName>
    </submittedName>
</protein>